<keyword evidence="4" id="KW-1185">Reference proteome</keyword>
<comment type="caution">
    <text evidence="3">The sequence shown here is derived from an EMBL/GenBank/DDBJ whole genome shotgun (WGS) entry which is preliminary data.</text>
</comment>
<keyword evidence="3" id="KW-0131">Cell cycle</keyword>
<sequence length="268" mass="28876">MASSPRNGRPHAPRRPAGQSDNARPAAAGRTASSRRGGLSGGARASGGEPAGNAESSSSKRSAASGRTPSSSRSFASNRRARQTRARATTGPRQPKNRDQRERRDSAREQGRASRVRDGRTFVVGGLEISTRLLSVILLAGVLAVLLVPNLYAWWRQEQELRDITARVQAAQERNDEMKQELDLWQNPDYIASQARERLGYVKPGETQFTVVDPGEDYQDEAQIAAAQAQGPTRPWVQVVGILLKEADSPRESTPVPGADAGQSDGSG</sequence>
<dbReference type="GO" id="GO:0051301">
    <property type="term" value="P:cell division"/>
    <property type="evidence" value="ECO:0007669"/>
    <property type="project" value="UniProtKB-KW"/>
</dbReference>
<feature type="region of interest" description="Disordered" evidence="1">
    <location>
        <begin position="1"/>
        <end position="115"/>
    </location>
</feature>
<gene>
    <name evidence="3" type="ORF">HD592_001811</name>
</gene>
<dbReference type="Pfam" id="PF04977">
    <property type="entry name" value="DivIC"/>
    <property type="match status" value="1"/>
</dbReference>
<dbReference type="Proteomes" id="UP000617426">
    <property type="component" value="Unassembled WGS sequence"/>
</dbReference>
<evidence type="ECO:0000256" key="1">
    <source>
        <dbReference type="SAM" id="MobiDB-lite"/>
    </source>
</evidence>
<reference evidence="3" key="1">
    <citation type="submission" date="2020-08" db="EMBL/GenBank/DDBJ databases">
        <title>Sequencing the genomes of 1000 actinobacteria strains.</title>
        <authorList>
            <person name="Klenk H.-P."/>
        </authorList>
    </citation>
    <scope>NUCLEOTIDE SEQUENCE</scope>
    <source>
        <strain evidence="3">DSM 10695</strain>
    </source>
</reference>
<feature type="region of interest" description="Disordered" evidence="1">
    <location>
        <begin position="247"/>
        <end position="268"/>
    </location>
</feature>
<keyword evidence="2" id="KW-0472">Membrane</keyword>
<accession>A0A923E3A9</accession>
<dbReference type="RefSeq" id="WP_184453536.1">
    <property type="nucleotide sequence ID" value="NZ_JACHMK010000001.1"/>
</dbReference>
<dbReference type="AlphaFoldDB" id="A0A923E3A9"/>
<organism evidence="3 4">
    <name type="scientific">Schaalia hyovaginalis</name>
    <dbReference type="NCBI Taxonomy" id="29316"/>
    <lineage>
        <taxon>Bacteria</taxon>
        <taxon>Bacillati</taxon>
        <taxon>Actinomycetota</taxon>
        <taxon>Actinomycetes</taxon>
        <taxon>Actinomycetales</taxon>
        <taxon>Actinomycetaceae</taxon>
        <taxon>Schaalia</taxon>
    </lineage>
</organism>
<dbReference type="InterPro" id="IPR007060">
    <property type="entry name" value="FtsL/DivIC"/>
</dbReference>
<keyword evidence="2" id="KW-0812">Transmembrane</keyword>
<dbReference type="EMBL" id="JACHMK010000001">
    <property type="protein sequence ID" value="MBB6335246.1"/>
    <property type="molecule type" value="Genomic_DNA"/>
</dbReference>
<feature type="compositionally biased region" description="Basic and acidic residues" evidence="1">
    <location>
        <begin position="96"/>
        <end position="115"/>
    </location>
</feature>
<protein>
    <submittedName>
        <fullName evidence="3">Cell division protein FtsB</fullName>
    </submittedName>
</protein>
<feature type="transmembrane region" description="Helical" evidence="2">
    <location>
        <begin position="133"/>
        <end position="155"/>
    </location>
</feature>
<keyword evidence="3" id="KW-0132">Cell division</keyword>
<name>A0A923E3A9_9ACTO</name>
<feature type="compositionally biased region" description="Low complexity" evidence="1">
    <location>
        <begin position="23"/>
        <end position="37"/>
    </location>
</feature>
<keyword evidence="2" id="KW-1133">Transmembrane helix</keyword>
<evidence type="ECO:0000313" key="3">
    <source>
        <dbReference type="EMBL" id="MBB6335246.1"/>
    </source>
</evidence>
<feature type="compositionally biased region" description="Low complexity" evidence="1">
    <location>
        <begin position="46"/>
        <end position="78"/>
    </location>
</feature>
<evidence type="ECO:0000256" key="2">
    <source>
        <dbReference type="SAM" id="Phobius"/>
    </source>
</evidence>
<proteinExistence type="predicted"/>
<evidence type="ECO:0000313" key="4">
    <source>
        <dbReference type="Proteomes" id="UP000617426"/>
    </source>
</evidence>